<evidence type="ECO:0000256" key="2">
    <source>
        <dbReference type="ARBA" id="ARBA00022898"/>
    </source>
</evidence>
<accession>A0A0F6A8X1</accession>
<dbReference type="Pfam" id="PF00392">
    <property type="entry name" value="GntR"/>
    <property type="match status" value="1"/>
</dbReference>
<dbReference type="EMBL" id="AUXW01000166">
    <property type="protein sequence ID" value="KKE82286.1"/>
    <property type="molecule type" value="Genomic_DNA"/>
</dbReference>
<dbReference type="GO" id="GO:0030170">
    <property type="term" value="F:pyridoxal phosphate binding"/>
    <property type="evidence" value="ECO:0007669"/>
    <property type="project" value="InterPro"/>
</dbReference>
<dbReference type="PROSITE" id="PS50949">
    <property type="entry name" value="HTH_GNTR"/>
    <property type="match status" value="1"/>
</dbReference>
<dbReference type="InterPro" id="IPR000524">
    <property type="entry name" value="Tscrpt_reg_HTH_GntR"/>
</dbReference>
<dbReference type="AlphaFoldDB" id="A0A0F6A8X1"/>
<dbReference type="GO" id="GO:0003677">
    <property type="term" value="F:DNA binding"/>
    <property type="evidence" value="ECO:0007669"/>
    <property type="project" value="UniProtKB-KW"/>
</dbReference>
<evidence type="ECO:0000256" key="1">
    <source>
        <dbReference type="ARBA" id="ARBA00005384"/>
    </source>
</evidence>
<dbReference type="Gene3D" id="1.10.10.10">
    <property type="entry name" value="Winged helix-like DNA-binding domain superfamily/Winged helix DNA-binding domain"/>
    <property type="match status" value="1"/>
</dbReference>
<protein>
    <recommendedName>
        <fullName evidence="6">HTH gntR-type domain-containing protein</fullName>
    </recommendedName>
</protein>
<evidence type="ECO:0000256" key="3">
    <source>
        <dbReference type="ARBA" id="ARBA00023015"/>
    </source>
</evidence>
<dbReference type="CDD" id="cd07377">
    <property type="entry name" value="WHTH_GntR"/>
    <property type="match status" value="1"/>
</dbReference>
<keyword evidence="2" id="KW-0663">Pyridoxal phosphate</keyword>
<keyword evidence="3" id="KW-0805">Transcription regulation</keyword>
<gene>
    <name evidence="7" type="ORF">N479_18785</name>
</gene>
<evidence type="ECO:0000256" key="4">
    <source>
        <dbReference type="ARBA" id="ARBA00023125"/>
    </source>
</evidence>
<sequence length="479" mass="54004">MMFTGRPLDKKNKAKHIQMAEQVRSAIQSGHIKPGEKLPSARALGQLFSVNRHTVMNALQNLVAEGWLVSELRKGYKVNSQLPIFRSTQASEQDTAFEPITPHFAAVIPTSQSPVLDEYKYNFAGGLPDVSQFPFDEFRRSINRVCRTSHAHALHYQNVAGEPELRTELKAYLRKARGLTCDDVLVCNGSQEALFLTAQAFLNSGEGVAMERLGYPPARQAFMAAGGVIYDIKQDEQGLCVDALAECFANSTIRLLYLTPLHQYPTTLTMSVARRMEIYKLCVHYGVFIIEDDYDHEFHYRCPPLQPMAANDPAQIIIYLSTFSKIMFAGARLGYVTAAPVVLQQLVGIKRLINHKNDVLMQLSIADWMATGYFERHLRRMTKLYQQRCDLMADKLNELKNQGFDIQFKQPDGGMAFWVDLKRDISGLPAKLEEARIFAHTEQAFCHAKVERETHIRLGFAGQEPEKISAGLDAIFALL</sequence>
<evidence type="ECO:0000313" key="8">
    <source>
        <dbReference type="Proteomes" id="UP000033434"/>
    </source>
</evidence>
<evidence type="ECO:0000259" key="6">
    <source>
        <dbReference type="PROSITE" id="PS50949"/>
    </source>
</evidence>
<evidence type="ECO:0000313" key="7">
    <source>
        <dbReference type="EMBL" id="KKE82286.1"/>
    </source>
</evidence>
<feature type="domain" description="HTH gntR-type" evidence="6">
    <location>
        <begin position="13"/>
        <end position="81"/>
    </location>
</feature>
<dbReference type="PANTHER" id="PTHR46577">
    <property type="entry name" value="HTH-TYPE TRANSCRIPTIONAL REGULATORY PROTEIN GABR"/>
    <property type="match status" value="1"/>
</dbReference>
<dbReference type="InterPro" id="IPR036390">
    <property type="entry name" value="WH_DNA-bd_sf"/>
</dbReference>
<dbReference type="InterPro" id="IPR051446">
    <property type="entry name" value="HTH_trans_reg/aminotransferase"/>
</dbReference>
<dbReference type="PANTHER" id="PTHR46577:SF1">
    <property type="entry name" value="HTH-TYPE TRANSCRIPTIONAL REGULATORY PROTEIN GABR"/>
    <property type="match status" value="1"/>
</dbReference>
<dbReference type="CDD" id="cd00609">
    <property type="entry name" value="AAT_like"/>
    <property type="match status" value="1"/>
</dbReference>
<comment type="similarity">
    <text evidence="1">In the C-terminal section; belongs to the class-I pyridoxal-phosphate-dependent aminotransferase family.</text>
</comment>
<dbReference type="Pfam" id="PF00155">
    <property type="entry name" value="Aminotran_1_2"/>
    <property type="match status" value="1"/>
</dbReference>
<dbReference type="InterPro" id="IPR036388">
    <property type="entry name" value="WH-like_DNA-bd_sf"/>
</dbReference>
<dbReference type="Gene3D" id="3.40.640.10">
    <property type="entry name" value="Type I PLP-dependent aspartate aminotransferase-like (Major domain)"/>
    <property type="match status" value="1"/>
</dbReference>
<reference evidence="7 8" key="1">
    <citation type="journal article" date="2015" name="BMC Genomics">
        <title>Genome mining reveals unlocked bioactive potential of marine Gram-negative bacteria.</title>
        <authorList>
            <person name="Machado H."/>
            <person name="Sonnenschein E.C."/>
            <person name="Melchiorsen J."/>
            <person name="Gram L."/>
        </authorList>
    </citation>
    <scope>NUCLEOTIDE SEQUENCE [LARGE SCALE GENOMIC DNA]</scope>
    <source>
        <strain evidence="7 8">S4054</strain>
    </source>
</reference>
<dbReference type="SUPFAM" id="SSF46785">
    <property type="entry name" value="Winged helix' DNA-binding domain"/>
    <property type="match status" value="1"/>
</dbReference>
<name>A0A0F6A8X1_9GAMM</name>
<dbReference type="SUPFAM" id="SSF53383">
    <property type="entry name" value="PLP-dependent transferases"/>
    <property type="match status" value="1"/>
</dbReference>
<dbReference type="Proteomes" id="UP000033434">
    <property type="component" value="Unassembled WGS sequence"/>
</dbReference>
<keyword evidence="4" id="KW-0238">DNA-binding</keyword>
<proteinExistence type="inferred from homology"/>
<comment type="caution">
    <text evidence="7">The sequence shown here is derived from an EMBL/GenBank/DDBJ whole genome shotgun (WGS) entry which is preliminary data.</text>
</comment>
<dbReference type="InterPro" id="IPR015421">
    <property type="entry name" value="PyrdxlP-dep_Trfase_major"/>
</dbReference>
<dbReference type="PRINTS" id="PR00035">
    <property type="entry name" value="HTHGNTR"/>
</dbReference>
<dbReference type="PATRIC" id="fig|1129367.4.peg.3817"/>
<keyword evidence="5" id="KW-0804">Transcription</keyword>
<evidence type="ECO:0000256" key="5">
    <source>
        <dbReference type="ARBA" id="ARBA00023163"/>
    </source>
</evidence>
<dbReference type="InterPro" id="IPR015424">
    <property type="entry name" value="PyrdxlP-dep_Trfase"/>
</dbReference>
<organism evidence="7 8">
    <name type="scientific">Pseudoalteromonas luteoviolacea S4054</name>
    <dbReference type="NCBI Taxonomy" id="1129367"/>
    <lineage>
        <taxon>Bacteria</taxon>
        <taxon>Pseudomonadati</taxon>
        <taxon>Pseudomonadota</taxon>
        <taxon>Gammaproteobacteria</taxon>
        <taxon>Alteromonadales</taxon>
        <taxon>Pseudoalteromonadaceae</taxon>
        <taxon>Pseudoalteromonas</taxon>
    </lineage>
</organism>
<dbReference type="GO" id="GO:0003700">
    <property type="term" value="F:DNA-binding transcription factor activity"/>
    <property type="evidence" value="ECO:0007669"/>
    <property type="project" value="InterPro"/>
</dbReference>
<dbReference type="InterPro" id="IPR004839">
    <property type="entry name" value="Aminotransferase_I/II_large"/>
</dbReference>
<dbReference type="SMART" id="SM00345">
    <property type="entry name" value="HTH_GNTR"/>
    <property type="match status" value="1"/>
</dbReference>